<feature type="DNA-binding region" description="H-T-H motif" evidence="4">
    <location>
        <begin position="29"/>
        <end position="48"/>
    </location>
</feature>
<organism evidence="6 7">
    <name type="scientific">Actinorhabdospora filicis</name>
    <dbReference type="NCBI Taxonomy" id="1785913"/>
    <lineage>
        <taxon>Bacteria</taxon>
        <taxon>Bacillati</taxon>
        <taxon>Actinomycetota</taxon>
        <taxon>Actinomycetes</taxon>
        <taxon>Micromonosporales</taxon>
        <taxon>Micromonosporaceae</taxon>
        <taxon>Actinorhabdospora</taxon>
    </lineage>
</organism>
<dbReference type="Gene3D" id="1.10.357.10">
    <property type="entry name" value="Tetracycline Repressor, domain 2"/>
    <property type="match status" value="1"/>
</dbReference>
<dbReference type="AlphaFoldDB" id="A0A9W6SRZ4"/>
<sequence>MPRSDASRNREAVLASARALFSAVGPDVQMPEIAKAAGVGVGTVYRHFPSRDALIDAAADARFAEIEEYARAYHLGPGDGLIRYLFHVGAILAEDRGLSRAIESRHGTTEPKGPAREALEKVVRAMLEIAQETGEIRLDTPLSDIDLVLAGLSAVIRWGGDWQRYLAIAVRGLRPPAPDAYEAEEEL</sequence>
<keyword evidence="2 4" id="KW-0238">DNA-binding</keyword>
<dbReference type="EMBL" id="BSTX01000005">
    <property type="protein sequence ID" value="GLZ81316.1"/>
    <property type="molecule type" value="Genomic_DNA"/>
</dbReference>
<accession>A0A9W6SRZ4</accession>
<evidence type="ECO:0000256" key="1">
    <source>
        <dbReference type="ARBA" id="ARBA00023015"/>
    </source>
</evidence>
<dbReference type="InterPro" id="IPR049445">
    <property type="entry name" value="TetR_SbtR-like_C"/>
</dbReference>
<name>A0A9W6SRZ4_9ACTN</name>
<keyword evidence="3" id="KW-0804">Transcription</keyword>
<evidence type="ECO:0000313" key="6">
    <source>
        <dbReference type="EMBL" id="GLZ81316.1"/>
    </source>
</evidence>
<dbReference type="GO" id="GO:0000976">
    <property type="term" value="F:transcription cis-regulatory region binding"/>
    <property type="evidence" value="ECO:0007669"/>
    <property type="project" value="TreeGrafter"/>
</dbReference>
<protein>
    <submittedName>
        <fullName evidence="6">TetR family transcriptional regulator</fullName>
    </submittedName>
</protein>
<evidence type="ECO:0000256" key="2">
    <source>
        <dbReference type="ARBA" id="ARBA00023125"/>
    </source>
</evidence>
<dbReference type="GO" id="GO:0003700">
    <property type="term" value="F:DNA-binding transcription factor activity"/>
    <property type="evidence" value="ECO:0007669"/>
    <property type="project" value="TreeGrafter"/>
</dbReference>
<dbReference type="SUPFAM" id="SSF46689">
    <property type="entry name" value="Homeodomain-like"/>
    <property type="match status" value="1"/>
</dbReference>
<dbReference type="PRINTS" id="PR00455">
    <property type="entry name" value="HTHTETR"/>
</dbReference>
<dbReference type="InterPro" id="IPR001647">
    <property type="entry name" value="HTH_TetR"/>
</dbReference>
<evidence type="ECO:0000256" key="3">
    <source>
        <dbReference type="ARBA" id="ARBA00023163"/>
    </source>
</evidence>
<keyword evidence="7" id="KW-1185">Reference proteome</keyword>
<evidence type="ECO:0000259" key="5">
    <source>
        <dbReference type="PROSITE" id="PS50977"/>
    </source>
</evidence>
<dbReference type="InterPro" id="IPR009057">
    <property type="entry name" value="Homeodomain-like_sf"/>
</dbReference>
<dbReference type="Pfam" id="PF00440">
    <property type="entry name" value="TetR_N"/>
    <property type="match status" value="1"/>
</dbReference>
<dbReference type="PROSITE" id="PS50977">
    <property type="entry name" value="HTH_TETR_2"/>
    <property type="match status" value="1"/>
</dbReference>
<dbReference type="InterPro" id="IPR050109">
    <property type="entry name" value="HTH-type_TetR-like_transc_reg"/>
</dbReference>
<feature type="domain" description="HTH tetR-type" evidence="5">
    <location>
        <begin position="7"/>
        <end position="66"/>
    </location>
</feature>
<reference evidence="6" key="1">
    <citation type="submission" date="2023-03" db="EMBL/GenBank/DDBJ databases">
        <title>Actinorhabdospora filicis NBRC 111898.</title>
        <authorList>
            <person name="Ichikawa N."/>
            <person name="Sato H."/>
            <person name="Tonouchi N."/>
        </authorList>
    </citation>
    <scope>NUCLEOTIDE SEQUENCE</scope>
    <source>
        <strain evidence="6">NBRC 111898</strain>
    </source>
</reference>
<keyword evidence="1" id="KW-0805">Transcription regulation</keyword>
<dbReference type="Proteomes" id="UP001165079">
    <property type="component" value="Unassembled WGS sequence"/>
</dbReference>
<gene>
    <name evidence="6" type="ORF">Afil01_61230</name>
</gene>
<evidence type="ECO:0000313" key="7">
    <source>
        <dbReference type="Proteomes" id="UP001165079"/>
    </source>
</evidence>
<dbReference type="InterPro" id="IPR036271">
    <property type="entry name" value="Tet_transcr_reg_TetR-rel_C_sf"/>
</dbReference>
<dbReference type="PANTHER" id="PTHR30055">
    <property type="entry name" value="HTH-TYPE TRANSCRIPTIONAL REGULATOR RUTR"/>
    <property type="match status" value="1"/>
</dbReference>
<dbReference type="PANTHER" id="PTHR30055:SF234">
    <property type="entry name" value="HTH-TYPE TRANSCRIPTIONAL REGULATOR BETI"/>
    <property type="match status" value="1"/>
</dbReference>
<dbReference type="SUPFAM" id="SSF48498">
    <property type="entry name" value="Tetracyclin repressor-like, C-terminal domain"/>
    <property type="match status" value="1"/>
</dbReference>
<proteinExistence type="predicted"/>
<comment type="caution">
    <text evidence="6">The sequence shown here is derived from an EMBL/GenBank/DDBJ whole genome shotgun (WGS) entry which is preliminary data.</text>
</comment>
<evidence type="ECO:0000256" key="4">
    <source>
        <dbReference type="PROSITE-ProRule" id="PRU00335"/>
    </source>
</evidence>
<dbReference type="Pfam" id="PF21597">
    <property type="entry name" value="TetR_C_43"/>
    <property type="match status" value="1"/>
</dbReference>
<dbReference type="RefSeq" id="WP_285666768.1">
    <property type="nucleotide sequence ID" value="NZ_BSTX01000005.1"/>
</dbReference>